<dbReference type="Pfam" id="PF02913">
    <property type="entry name" value="FAD-oxidase_C"/>
    <property type="match status" value="1"/>
</dbReference>
<reference evidence="8" key="1">
    <citation type="submission" date="2015-09" db="EMBL/GenBank/DDBJ databases">
        <authorList>
            <person name="Fill T.P."/>
            <person name="Baretta J.F."/>
            <person name="de Almeida L.G."/>
            <person name="Rocha M."/>
            <person name="de Souza D.H."/>
            <person name="Malavazi I."/>
            <person name="Cerdeira L.T."/>
            <person name="Hong H."/>
            <person name="Samborskyy M."/>
            <person name="de Vasconcelos A.T."/>
            <person name="Leadlay P."/>
            <person name="Rodrigues-Filho E."/>
        </authorList>
    </citation>
    <scope>NUCLEOTIDE SEQUENCE [LARGE SCALE GENOMIC DNA]</scope>
    <source>
        <strain evidence="8">LaBioMMi 136</strain>
    </source>
</reference>
<dbReference type="InterPro" id="IPR006094">
    <property type="entry name" value="Oxid_FAD_bind_N"/>
</dbReference>
<gene>
    <name evidence="7" type="ORF">PEBR_35609</name>
</gene>
<protein>
    <submittedName>
        <fullName evidence="7">Uncharacterized protein</fullName>
    </submittedName>
</protein>
<organism evidence="7 8">
    <name type="scientific">Penicillium brasilianum</name>
    <dbReference type="NCBI Taxonomy" id="104259"/>
    <lineage>
        <taxon>Eukaryota</taxon>
        <taxon>Fungi</taxon>
        <taxon>Dikarya</taxon>
        <taxon>Ascomycota</taxon>
        <taxon>Pezizomycotina</taxon>
        <taxon>Eurotiomycetes</taxon>
        <taxon>Eurotiomycetidae</taxon>
        <taxon>Eurotiales</taxon>
        <taxon>Aspergillaceae</taxon>
        <taxon>Penicillium</taxon>
    </lineage>
</organism>
<dbReference type="InterPro" id="IPR016169">
    <property type="entry name" value="FAD-bd_PCMH_sub2"/>
</dbReference>
<dbReference type="GO" id="GO:0005739">
    <property type="term" value="C:mitochondrion"/>
    <property type="evidence" value="ECO:0007669"/>
    <property type="project" value="TreeGrafter"/>
</dbReference>
<dbReference type="InterPro" id="IPR016164">
    <property type="entry name" value="FAD-linked_Oxase-like_C"/>
</dbReference>
<proteinExistence type="predicted"/>
<keyword evidence="3" id="KW-0274">FAD</keyword>
<dbReference type="SUPFAM" id="SSF56176">
    <property type="entry name" value="FAD-binding/transporter-associated domain-like"/>
    <property type="match status" value="1"/>
</dbReference>
<evidence type="ECO:0000256" key="2">
    <source>
        <dbReference type="ARBA" id="ARBA00022630"/>
    </source>
</evidence>
<evidence type="ECO:0000259" key="6">
    <source>
        <dbReference type="Pfam" id="PF02913"/>
    </source>
</evidence>
<name>A0A1S9RDN3_PENBI</name>
<dbReference type="Proteomes" id="UP000190744">
    <property type="component" value="Unassembled WGS sequence"/>
</dbReference>
<dbReference type="SUPFAM" id="SSF55103">
    <property type="entry name" value="FAD-linked oxidases, C-terminal domain"/>
    <property type="match status" value="1"/>
</dbReference>
<feature type="domain" description="FAD-binding oxidoreductase/transferase type 4 C-terminal" evidence="6">
    <location>
        <begin position="58"/>
        <end position="112"/>
    </location>
</feature>
<accession>A0A1S9RDN3</accession>
<evidence type="ECO:0000313" key="8">
    <source>
        <dbReference type="Proteomes" id="UP000190744"/>
    </source>
</evidence>
<dbReference type="Pfam" id="PF01565">
    <property type="entry name" value="FAD_binding_4"/>
    <property type="match status" value="1"/>
</dbReference>
<evidence type="ECO:0000256" key="1">
    <source>
        <dbReference type="ARBA" id="ARBA00001974"/>
    </source>
</evidence>
<evidence type="ECO:0000256" key="4">
    <source>
        <dbReference type="ARBA" id="ARBA00023002"/>
    </source>
</evidence>
<dbReference type="GO" id="GO:0004458">
    <property type="term" value="F:D-lactate dehydrogenase (cytochrome) activity"/>
    <property type="evidence" value="ECO:0007669"/>
    <property type="project" value="TreeGrafter"/>
</dbReference>
<dbReference type="EMBL" id="LJBN01000194">
    <property type="protein sequence ID" value="OOQ83587.1"/>
    <property type="molecule type" value="Genomic_DNA"/>
</dbReference>
<evidence type="ECO:0000259" key="5">
    <source>
        <dbReference type="Pfam" id="PF01565"/>
    </source>
</evidence>
<dbReference type="PANTHER" id="PTHR11748:SF83">
    <property type="entry name" value="DEHYDROGENASE (CYTOCHROME), PUTATIVE (AFU_ORTHOLOGUE AFUA_1G17520)-RELATED"/>
    <property type="match status" value="1"/>
</dbReference>
<keyword evidence="2" id="KW-0285">Flavoprotein</keyword>
<comment type="caution">
    <text evidence="7">The sequence shown here is derived from an EMBL/GenBank/DDBJ whole genome shotgun (WGS) entry which is preliminary data.</text>
</comment>
<dbReference type="GO" id="GO:1903457">
    <property type="term" value="P:lactate catabolic process"/>
    <property type="evidence" value="ECO:0007669"/>
    <property type="project" value="TreeGrafter"/>
</dbReference>
<comment type="cofactor">
    <cofactor evidence="1">
        <name>FAD</name>
        <dbReference type="ChEBI" id="CHEBI:57692"/>
    </cofactor>
</comment>
<evidence type="ECO:0000313" key="7">
    <source>
        <dbReference type="EMBL" id="OOQ83587.1"/>
    </source>
</evidence>
<dbReference type="InterPro" id="IPR036318">
    <property type="entry name" value="FAD-bd_PCMH-like_sf"/>
</dbReference>
<sequence>MYSGLSIDLSRMDKIITIHDEDMDVVVPLGVNWVKLNDKLKTTSLFRPLDPSPMPHIEMEGVKKCFKTLGDHALEMDGTVSGEHSNELGKNHCLEKELGPVTIDVMRAFKRSWAAGVAESWEHLGFMSCFV</sequence>
<keyword evidence="4" id="KW-0560">Oxidoreductase</keyword>
<feature type="domain" description="FAD linked oxidase N-terminal" evidence="5">
    <location>
        <begin position="3"/>
        <end position="52"/>
    </location>
</feature>
<dbReference type="Gene3D" id="3.30.465.10">
    <property type="match status" value="1"/>
</dbReference>
<dbReference type="PANTHER" id="PTHR11748">
    <property type="entry name" value="D-LACTATE DEHYDROGENASE"/>
    <property type="match status" value="1"/>
</dbReference>
<dbReference type="GO" id="GO:0050660">
    <property type="term" value="F:flavin adenine dinucleotide binding"/>
    <property type="evidence" value="ECO:0007669"/>
    <property type="project" value="InterPro"/>
</dbReference>
<dbReference type="GO" id="GO:0008720">
    <property type="term" value="F:D-lactate dehydrogenase (NAD+) activity"/>
    <property type="evidence" value="ECO:0007669"/>
    <property type="project" value="TreeGrafter"/>
</dbReference>
<evidence type="ECO:0000256" key="3">
    <source>
        <dbReference type="ARBA" id="ARBA00022827"/>
    </source>
</evidence>
<dbReference type="InterPro" id="IPR004113">
    <property type="entry name" value="FAD-bd_oxidored_4_C"/>
</dbReference>
<dbReference type="AlphaFoldDB" id="A0A1S9RDN3"/>